<dbReference type="InterPro" id="IPR018466">
    <property type="entry name" value="Kre9/Knh1-like_N"/>
</dbReference>
<dbReference type="PANTHER" id="PTHR40633">
    <property type="entry name" value="MATRIX PROTEIN, PUTATIVE (AFU_ORTHOLOGUE AFUA_8G05410)-RELATED"/>
    <property type="match status" value="1"/>
</dbReference>
<accession>A0A8H7WFK8</accession>
<comment type="caution">
    <text evidence="5">The sequence shown here is derived from an EMBL/GenBank/DDBJ whole genome shotgun (WGS) entry which is preliminary data.</text>
</comment>
<organism evidence="5 6">
    <name type="scientific">Cadophora malorum</name>
    <dbReference type="NCBI Taxonomy" id="108018"/>
    <lineage>
        <taxon>Eukaryota</taxon>
        <taxon>Fungi</taxon>
        <taxon>Dikarya</taxon>
        <taxon>Ascomycota</taxon>
        <taxon>Pezizomycotina</taxon>
        <taxon>Leotiomycetes</taxon>
        <taxon>Helotiales</taxon>
        <taxon>Ploettnerulaceae</taxon>
        <taxon>Cadophora</taxon>
    </lineage>
</organism>
<gene>
    <name evidence="5" type="ORF">IFR04_002925</name>
</gene>
<reference evidence="5" key="1">
    <citation type="submission" date="2021-02" db="EMBL/GenBank/DDBJ databases">
        <title>Genome sequence Cadophora malorum strain M34.</title>
        <authorList>
            <person name="Stefanovic E."/>
            <person name="Vu D."/>
            <person name="Scully C."/>
            <person name="Dijksterhuis J."/>
            <person name="Roader J."/>
            <person name="Houbraken J."/>
        </authorList>
    </citation>
    <scope>NUCLEOTIDE SEQUENCE</scope>
    <source>
        <strain evidence="5">M34</strain>
    </source>
</reference>
<sequence length="205" mass="19931">MQFSYALIAAAACAVANAVIITNGPASFVGIQAGRALNITWADAEGPVTLTLKTGEANALTTVSTIASGLSGTSYAWAIPSTLPESFYALQIDDSSDVPNYSVRFEITGGPAASSSSASGSSTSTGSSSSASATSSSNSTVTSSSASSTGTGSSTTSGTSSRTATTTSSTGSSTASAPPNTNAGASFASPLAFVLLAFAALMTLN</sequence>
<evidence type="ECO:0000256" key="1">
    <source>
        <dbReference type="ARBA" id="ARBA00022729"/>
    </source>
</evidence>
<dbReference type="PANTHER" id="PTHR40633:SF1">
    <property type="entry name" value="GPI ANCHORED SERINE-THREONINE RICH PROTEIN (AFU_ORTHOLOGUE AFUA_1G03630)"/>
    <property type="match status" value="1"/>
</dbReference>
<dbReference type="Pfam" id="PF10342">
    <property type="entry name" value="Kre9_KNH"/>
    <property type="match status" value="1"/>
</dbReference>
<dbReference type="AlphaFoldDB" id="A0A8H7WFK8"/>
<proteinExistence type="predicted"/>
<feature type="chain" id="PRO_5034031844" description="Yeast cell wall synthesis Kre9/Knh1-like N-terminal domain-containing protein" evidence="3">
    <location>
        <begin position="19"/>
        <end position="205"/>
    </location>
</feature>
<keyword evidence="1 3" id="KW-0732">Signal</keyword>
<keyword evidence="6" id="KW-1185">Reference proteome</keyword>
<evidence type="ECO:0000256" key="3">
    <source>
        <dbReference type="SAM" id="SignalP"/>
    </source>
</evidence>
<evidence type="ECO:0000313" key="5">
    <source>
        <dbReference type="EMBL" id="KAG4423930.1"/>
    </source>
</evidence>
<feature type="signal peptide" evidence="3">
    <location>
        <begin position="1"/>
        <end position="18"/>
    </location>
</feature>
<dbReference type="EMBL" id="JAFJYH010000027">
    <property type="protein sequence ID" value="KAG4423930.1"/>
    <property type="molecule type" value="Genomic_DNA"/>
</dbReference>
<feature type="region of interest" description="Disordered" evidence="2">
    <location>
        <begin position="110"/>
        <end position="180"/>
    </location>
</feature>
<evidence type="ECO:0000256" key="2">
    <source>
        <dbReference type="SAM" id="MobiDB-lite"/>
    </source>
</evidence>
<evidence type="ECO:0000259" key="4">
    <source>
        <dbReference type="Pfam" id="PF10342"/>
    </source>
</evidence>
<dbReference type="InterPro" id="IPR052982">
    <property type="entry name" value="SRP1/TIP1-like"/>
</dbReference>
<dbReference type="OrthoDB" id="5589325at2759"/>
<feature type="compositionally biased region" description="Low complexity" evidence="2">
    <location>
        <begin position="110"/>
        <end position="177"/>
    </location>
</feature>
<evidence type="ECO:0000313" key="6">
    <source>
        <dbReference type="Proteomes" id="UP000664132"/>
    </source>
</evidence>
<protein>
    <recommendedName>
        <fullName evidence="4">Yeast cell wall synthesis Kre9/Knh1-like N-terminal domain-containing protein</fullName>
    </recommendedName>
</protein>
<name>A0A8H7WFK8_9HELO</name>
<dbReference type="Proteomes" id="UP000664132">
    <property type="component" value="Unassembled WGS sequence"/>
</dbReference>
<feature type="domain" description="Yeast cell wall synthesis Kre9/Knh1-like N-terminal" evidence="4">
    <location>
        <begin position="26"/>
        <end position="107"/>
    </location>
</feature>